<name>A0ABQ8F6F7_9FUNG</name>
<organism evidence="2 3">
    <name type="scientific">Batrachochytrium salamandrivorans</name>
    <dbReference type="NCBI Taxonomy" id="1357716"/>
    <lineage>
        <taxon>Eukaryota</taxon>
        <taxon>Fungi</taxon>
        <taxon>Fungi incertae sedis</taxon>
        <taxon>Chytridiomycota</taxon>
        <taxon>Chytridiomycota incertae sedis</taxon>
        <taxon>Chytridiomycetes</taxon>
        <taxon>Rhizophydiales</taxon>
        <taxon>Rhizophydiales incertae sedis</taxon>
        <taxon>Batrachochytrium</taxon>
    </lineage>
</organism>
<sequence>MPTDACMLVSSTTIAESLHSVENVSNTEIYNECSIDDALRHYSKYLVFPNDPRIFQSQIDEFCNLYLQHNSGLAIGKARSPLEKIKKDIPMNKSEFVLTLNKAVPSIPAVVGGYLFENLRGEVYMGTPDHSTRSTRSTRSNHKILSNGNMDSMSSGGGRGTSNMNINQQAVPDAFKSSPFFWIAKLLRHDDMKLLNKIKGILSTSHIYPDTPNSSSSKPRLSSSSTKTITPRSSEAINGGPMAPSPSLSLSLAIRPNPSSVTPSSSPPDPHVGLSPLSLAIAAAVLAQDLDNTSSPAPSPTETHFQKPQSTQVQNPSNLQIPAPSTHVPSHVPSHKPPPPPHTKHCSKYRGSRERVRSLTTSPDDLLMPCLVKQAVLDQRCNSLIKIKYEALSGKLVDDEIIMSPRSTGLMLLPRWSKRWMSADGCSIVVFRDWKWFVKSRAIVQKLDIPARLISFTTEPKGKLISLEHSVAVYDPNLVYDGYHTFRIHFLKTGQTLSCRVETYDQVRHWVELINYASAYHSWGISPPLNQIKAYGLGTWVVKQATVVRDLYGSPKKDTTQSSQNNRDKLINTDRHKIICNMVNQLICKQEAAAKSEQSIHTYIELLRRVRPRTISATANIKAVLQTELEHLQVSHIYMQYLKSQTEIIQAELSLLASEPLKPSMALSPVQPTLGLTFAPKVAVVASTPVPIKPPSPTPATVPNAQVLNTYFSQRGDHGLLKRLSDVKEASGNDLMMALEDTHGSSDIYETYAQSTDF</sequence>
<accession>A0ABQ8F6F7</accession>
<evidence type="ECO:0000313" key="3">
    <source>
        <dbReference type="Proteomes" id="UP001648503"/>
    </source>
</evidence>
<feature type="compositionally biased region" description="Low complexity" evidence="1">
    <location>
        <begin position="245"/>
        <end position="264"/>
    </location>
</feature>
<dbReference type="SUPFAM" id="SSF50729">
    <property type="entry name" value="PH domain-like"/>
    <property type="match status" value="1"/>
</dbReference>
<reference evidence="2 3" key="1">
    <citation type="submission" date="2021-02" db="EMBL/GenBank/DDBJ databases">
        <title>Variation within the Batrachochytrium salamandrivorans European outbreak.</title>
        <authorList>
            <person name="Kelly M."/>
            <person name="Pasmans F."/>
            <person name="Shea T.P."/>
            <person name="Munoz J.F."/>
            <person name="Carranza S."/>
            <person name="Cuomo C.A."/>
            <person name="Martel A."/>
        </authorList>
    </citation>
    <scope>NUCLEOTIDE SEQUENCE [LARGE SCALE GENOMIC DNA]</scope>
    <source>
        <strain evidence="2 3">AMFP18/2</strain>
    </source>
</reference>
<keyword evidence="3" id="KW-1185">Reference proteome</keyword>
<feature type="compositionally biased region" description="Low complexity" evidence="1">
    <location>
        <begin position="214"/>
        <end position="225"/>
    </location>
</feature>
<gene>
    <name evidence="2" type="ORF">BASA50_007637</name>
</gene>
<proteinExistence type="predicted"/>
<evidence type="ECO:0008006" key="4">
    <source>
        <dbReference type="Google" id="ProtNLM"/>
    </source>
</evidence>
<feature type="region of interest" description="Disordered" evidence="1">
    <location>
        <begin position="127"/>
        <end position="165"/>
    </location>
</feature>
<dbReference type="EMBL" id="JAFCIX010000362">
    <property type="protein sequence ID" value="KAH6593055.1"/>
    <property type="molecule type" value="Genomic_DNA"/>
</dbReference>
<feature type="compositionally biased region" description="Polar residues" evidence="1">
    <location>
        <begin position="291"/>
        <end position="320"/>
    </location>
</feature>
<dbReference type="Gene3D" id="2.30.29.30">
    <property type="entry name" value="Pleckstrin-homology domain (PH domain)/Phosphotyrosine-binding domain (PTB)"/>
    <property type="match status" value="1"/>
</dbReference>
<dbReference type="InterPro" id="IPR011993">
    <property type="entry name" value="PH-like_dom_sf"/>
</dbReference>
<dbReference type="Proteomes" id="UP001648503">
    <property type="component" value="Unassembled WGS sequence"/>
</dbReference>
<comment type="caution">
    <text evidence="2">The sequence shown here is derived from an EMBL/GenBank/DDBJ whole genome shotgun (WGS) entry which is preliminary data.</text>
</comment>
<protein>
    <recommendedName>
        <fullName evidence="4">PH domain-containing protein</fullName>
    </recommendedName>
</protein>
<feature type="region of interest" description="Disordered" evidence="1">
    <location>
        <begin position="291"/>
        <end position="352"/>
    </location>
</feature>
<evidence type="ECO:0000256" key="1">
    <source>
        <dbReference type="SAM" id="MobiDB-lite"/>
    </source>
</evidence>
<feature type="region of interest" description="Disordered" evidence="1">
    <location>
        <begin position="205"/>
        <end position="274"/>
    </location>
</feature>
<feature type="compositionally biased region" description="Polar residues" evidence="1">
    <location>
        <begin position="226"/>
        <end position="236"/>
    </location>
</feature>
<evidence type="ECO:0000313" key="2">
    <source>
        <dbReference type="EMBL" id="KAH6593055.1"/>
    </source>
</evidence>